<sequence>MASNKAVWLRKCVSCGLEAYTTEDLERFRKGKRNRYGRMNICKKCGNQQMRDPLKYKPSRDRNSKKWNSINGPINDPKRIGFLGKQIRFKENPRTNVCSECGRGYPDELKQQTVMHHEKYDLRNPLAHTVELCHSCHTTLHHRERGKPLLMVSRK</sequence>
<dbReference type="EMBL" id="LAZR01035116">
    <property type="protein sequence ID" value="KKL28390.1"/>
    <property type="molecule type" value="Genomic_DNA"/>
</dbReference>
<reference evidence="2" key="1">
    <citation type="journal article" date="2015" name="Nature">
        <title>Complex archaea that bridge the gap between prokaryotes and eukaryotes.</title>
        <authorList>
            <person name="Spang A."/>
            <person name="Saw J.H."/>
            <person name="Jorgensen S.L."/>
            <person name="Zaremba-Niedzwiedzka K."/>
            <person name="Martijn J."/>
            <person name="Lind A.E."/>
            <person name="van Eijk R."/>
            <person name="Schleper C."/>
            <person name="Guy L."/>
            <person name="Ettema T.J."/>
        </authorList>
    </citation>
    <scope>NUCLEOTIDE SEQUENCE</scope>
</reference>
<feature type="compositionally biased region" description="Basic and acidic residues" evidence="1">
    <location>
        <begin position="52"/>
        <end position="64"/>
    </location>
</feature>
<feature type="region of interest" description="Disordered" evidence="1">
    <location>
        <begin position="50"/>
        <end position="71"/>
    </location>
</feature>
<name>A0A0F9C2H3_9ZZZZ</name>
<organism evidence="2">
    <name type="scientific">marine sediment metagenome</name>
    <dbReference type="NCBI Taxonomy" id="412755"/>
    <lineage>
        <taxon>unclassified sequences</taxon>
        <taxon>metagenomes</taxon>
        <taxon>ecological metagenomes</taxon>
    </lineage>
</organism>
<gene>
    <name evidence="2" type="ORF">LCGC14_2375640</name>
</gene>
<evidence type="ECO:0000256" key="1">
    <source>
        <dbReference type="SAM" id="MobiDB-lite"/>
    </source>
</evidence>
<proteinExistence type="predicted"/>
<accession>A0A0F9C2H3</accession>
<comment type="caution">
    <text evidence="2">The sequence shown here is derived from an EMBL/GenBank/DDBJ whole genome shotgun (WGS) entry which is preliminary data.</text>
</comment>
<protein>
    <submittedName>
        <fullName evidence="2">Uncharacterized protein</fullName>
    </submittedName>
</protein>
<dbReference type="AlphaFoldDB" id="A0A0F9C2H3"/>
<evidence type="ECO:0000313" key="2">
    <source>
        <dbReference type="EMBL" id="KKL28390.1"/>
    </source>
</evidence>